<sequence length="120" mass="13834">MRPKLKKSFGNMYSSTILLCWYKLDGTTKRNSSLSSEVSSINICFWDLVEPEAADSCCFVAYFWVLVEPKAADSCCFITCFWVLVEPEVADSCCFVTYFWVLVKPEAADSCCFNICFWFW</sequence>
<dbReference type="VEuPathDB" id="FungiDB:FUN_006051"/>
<reference evidence="1 2" key="2">
    <citation type="submission" date="2017-09" db="EMBL/GenBank/DDBJ databases">
        <title>Extensive intraspecific genome diversity in a model arbuscular mycorrhizal fungus.</title>
        <authorList>
            <person name="Chen E.C."/>
            <person name="Morin E."/>
            <person name="Beaudet D."/>
            <person name="Noel J."/>
            <person name="Ndikumana S."/>
            <person name="Charron P."/>
            <person name="St-Onge C."/>
            <person name="Giorgi J."/>
            <person name="Grigoriev I.V."/>
            <person name="Roux C."/>
            <person name="Martin F.M."/>
            <person name="Corradi N."/>
        </authorList>
    </citation>
    <scope>NUCLEOTIDE SEQUENCE [LARGE SCALE GENOMIC DNA]</scope>
    <source>
        <strain evidence="1 2">A5</strain>
    </source>
</reference>
<dbReference type="EMBL" id="LLXJ01010247">
    <property type="protein sequence ID" value="PKB92678.1"/>
    <property type="molecule type" value="Genomic_DNA"/>
</dbReference>
<comment type="caution">
    <text evidence="1">The sequence shown here is derived from an EMBL/GenBank/DDBJ whole genome shotgun (WGS) entry which is preliminary data.</text>
</comment>
<dbReference type="Proteomes" id="UP000232722">
    <property type="component" value="Unassembled WGS sequence"/>
</dbReference>
<name>A0A2N0NDP6_9GLOM</name>
<evidence type="ECO:0000313" key="2">
    <source>
        <dbReference type="Proteomes" id="UP000232722"/>
    </source>
</evidence>
<proteinExistence type="predicted"/>
<dbReference type="VEuPathDB" id="FungiDB:RhiirA1_401973"/>
<dbReference type="AlphaFoldDB" id="A0A2N0NDP6"/>
<evidence type="ECO:0000313" key="1">
    <source>
        <dbReference type="EMBL" id="PKB92678.1"/>
    </source>
</evidence>
<dbReference type="VEuPathDB" id="FungiDB:RhiirFUN_019193"/>
<protein>
    <submittedName>
        <fullName evidence="1">Uncharacterized protein</fullName>
    </submittedName>
</protein>
<reference evidence="1 2" key="1">
    <citation type="submission" date="2016-04" db="EMBL/GenBank/DDBJ databases">
        <title>Genome analyses suggest a sexual origin of heterokaryosis in a supposedly ancient asexual fungus.</title>
        <authorList>
            <person name="Ropars J."/>
            <person name="Sedzielewska K."/>
            <person name="Noel J."/>
            <person name="Charron P."/>
            <person name="Farinelli L."/>
            <person name="Marton T."/>
            <person name="Kruger M."/>
            <person name="Pelin A."/>
            <person name="Brachmann A."/>
            <person name="Corradi N."/>
        </authorList>
    </citation>
    <scope>NUCLEOTIDE SEQUENCE [LARGE SCALE GENOMIC DNA]</scope>
    <source>
        <strain evidence="1 2">A5</strain>
    </source>
</reference>
<organism evidence="1 2">
    <name type="scientific">Rhizophagus irregularis</name>
    <dbReference type="NCBI Taxonomy" id="588596"/>
    <lineage>
        <taxon>Eukaryota</taxon>
        <taxon>Fungi</taxon>
        <taxon>Fungi incertae sedis</taxon>
        <taxon>Mucoromycota</taxon>
        <taxon>Glomeromycotina</taxon>
        <taxon>Glomeromycetes</taxon>
        <taxon>Glomerales</taxon>
        <taxon>Glomeraceae</taxon>
        <taxon>Rhizophagus</taxon>
    </lineage>
</organism>
<accession>A0A2N0NDP6</accession>
<gene>
    <name evidence="1" type="ORF">RhiirA5_387634</name>
</gene>